<dbReference type="Gene3D" id="2.60.120.10">
    <property type="entry name" value="Jelly Rolls"/>
    <property type="match status" value="1"/>
</dbReference>
<evidence type="ECO:0000313" key="4">
    <source>
        <dbReference type="Proteomes" id="UP001596161"/>
    </source>
</evidence>
<dbReference type="PANTHER" id="PTHR38599">
    <property type="entry name" value="CUPIN DOMAIN PROTEIN (AFU_ORTHOLOGUE AFUA_3G13620)"/>
    <property type="match status" value="1"/>
</dbReference>
<keyword evidence="1" id="KW-0732">Signal</keyword>
<accession>A0ABW0E7J1</accession>
<reference evidence="4" key="1">
    <citation type="journal article" date="2019" name="Int. J. Syst. Evol. Microbiol.">
        <title>The Global Catalogue of Microorganisms (GCM) 10K type strain sequencing project: providing services to taxonomists for standard genome sequencing and annotation.</title>
        <authorList>
            <consortium name="The Broad Institute Genomics Platform"/>
            <consortium name="The Broad Institute Genome Sequencing Center for Infectious Disease"/>
            <person name="Wu L."/>
            <person name="Ma J."/>
        </authorList>
    </citation>
    <scope>NUCLEOTIDE SEQUENCE [LARGE SCALE GENOMIC DNA]</scope>
    <source>
        <strain evidence="4">KACC 12602</strain>
    </source>
</reference>
<dbReference type="InterPro" id="IPR011051">
    <property type="entry name" value="RmlC_Cupin_sf"/>
</dbReference>
<dbReference type="CDD" id="cd02235">
    <property type="entry name" value="cupin_BLL4011-like"/>
    <property type="match status" value="1"/>
</dbReference>
<feature type="signal peptide" evidence="1">
    <location>
        <begin position="1"/>
        <end position="48"/>
    </location>
</feature>
<evidence type="ECO:0000259" key="2">
    <source>
        <dbReference type="Pfam" id="PF07883"/>
    </source>
</evidence>
<dbReference type="EMBL" id="JBHSKT010000002">
    <property type="protein sequence ID" value="MFC5269872.1"/>
    <property type="molecule type" value="Genomic_DNA"/>
</dbReference>
<dbReference type="PANTHER" id="PTHR38599:SF1">
    <property type="entry name" value="CUPIN DOMAIN PROTEIN (AFU_ORTHOLOGUE AFUA_3G13620)"/>
    <property type="match status" value="1"/>
</dbReference>
<comment type="caution">
    <text evidence="3">The sequence shown here is derived from an EMBL/GenBank/DDBJ whole genome shotgun (WGS) entry which is preliminary data.</text>
</comment>
<gene>
    <name evidence="3" type="ORF">ACFPIB_04565</name>
</gene>
<dbReference type="InterPro" id="IPR013096">
    <property type="entry name" value="Cupin_2"/>
</dbReference>
<dbReference type="SUPFAM" id="SSF51182">
    <property type="entry name" value="RmlC-like cupins"/>
    <property type="match status" value="1"/>
</dbReference>
<evidence type="ECO:0000256" key="1">
    <source>
        <dbReference type="SAM" id="SignalP"/>
    </source>
</evidence>
<sequence>MKKSKTKGLTAVSKFLIMKRMIKYKSFIYKTVTLASLAVLNITCPALAQQMGVKRTELQRHNLSIPGREVIQSRIDFAPGEEFGNHSHPGEEIVYMIEGSLEYKVEGRLAVTLKAGDVLFIPAGVIHSAKNVGSSNGAELATYVVEKGKPLIVQTK</sequence>
<feature type="domain" description="Cupin type-2" evidence="2">
    <location>
        <begin position="75"/>
        <end position="135"/>
    </location>
</feature>
<protein>
    <submittedName>
        <fullName evidence="3">Cupin domain-containing protein</fullName>
    </submittedName>
</protein>
<keyword evidence="4" id="KW-1185">Reference proteome</keyword>
<dbReference type="RefSeq" id="WP_378016252.1">
    <property type="nucleotide sequence ID" value="NZ_JBHSKT010000002.1"/>
</dbReference>
<feature type="chain" id="PRO_5047146515" evidence="1">
    <location>
        <begin position="49"/>
        <end position="156"/>
    </location>
</feature>
<evidence type="ECO:0000313" key="3">
    <source>
        <dbReference type="EMBL" id="MFC5269872.1"/>
    </source>
</evidence>
<organism evidence="3 4">
    <name type="scientific">Adhaeribacter terreus</name>
    <dbReference type="NCBI Taxonomy" id="529703"/>
    <lineage>
        <taxon>Bacteria</taxon>
        <taxon>Pseudomonadati</taxon>
        <taxon>Bacteroidota</taxon>
        <taxon>Cytophagia</taxon>
        <taxon>Cytophagales</taxon>
        <taxon>Hymenobacteraceae</taxon>
        <taxon>Adhaeribacter</taxon>
    </lineage>
</organism>
<name>A0ABW0E7J1_9BACT</name>
<dbReference type="InterPro" id="IPR014710">
    <property type="entry name" value="RmlC-like_jellyroll"/>
</dbReference>
<dbReference type="Proteomes" id="UP001596161">
    <property type="component" value="Unassembled WGS sequence"/>
</dbReference>
<dbReference type="Pfam" id="PF07883">
    <property type="entry name" value="Cupin_2"/>
    <property type="match status" value="1"/>
</dbReference>
<proteinExistence type="predicted"/>